<proteinExistence type="predicted"/>
<evidence type="ECO:0000256" key="3">
    <source>
        <dbReference type="SAM" id="SignalP"/>
    </source>
</evidence>
<feature type="compositionally biased region" description="Basic and acidic residues" evidence="1">
    <location>
        <begin position="283"/>
        <end position="297"/>
    </location>
</feature>
<keyword evidence="5" id="KW-1185">Reference proteome</keyword>
<dbReference type="EMBL" id="GG662711">
    <property type="protein sequence ID" value="EAR94788.1"/>
    <property type="molecule type" value="Genomic_DNA"/>
</dbReference>
<reference evidence="5" key="1">
    <citation type="journal article" date="2006" name="PLoS Biol.">
        <title>Macronuclear genome sequence of the ciliate Tetrahymena thermophila, a model eukaryote.</title>
        <authorList>
            <person name="Eisen J.A."/>
            <person name="Coyne R.S."/>
            <person name="Wu M."/>
            <person name="Wu D."/>
            <person name="Thiagarajan M."/>
            <person name="Wortman J.R."/>
            <person name="Badger J.H."/>
            <person name="Ren Q."/>
            <person name="Amedeo P."/>
            <person name="Jones K.M."/>
            <person name="Tallon L.J."/>
            <person name="Delcher A.L."/>
            <person name="Salzberg S.L."/>
            <person name="Silva J.C."/>
            <person name="Haas B.J."/>
            <person name="Majoros W.H."/>
            <person name="Farzad M."/>
            <person name="Carlton J.M."/>
            <person name="Smith R.K. Jr."/>
            <person name="Garg J."/>
            <person name="Pearlman R.E."/>
            <person name="Karrer K.M."/>
            <person name="Sun L."/>
            <person name="Manning G."/>
            <person name="Elde N.C."/>
            <person name="Turkewitz A.P."/>
            <person name="Asai D.J."/>
            <person name="Wilkes D.E."/>
            <person name="Wang Y."/>
            <person name="Cai H."/>
            <person name="Collins K."/>
            <person name="Stewart B.A."/>
            <person name="Lee S.R."/>
            <person name="Wilamowska K."/>
            <person name="Weinberg Z."/>
            <person name="Ruzzo W.L."/>
            <person name="Wloga D."/>
            <person name="Gaertig J."/>
            <person name="Frankel J."/>
            <person name="Tsao C.-C."/>
            <person name="Gorovsky M.A."/>
            <person name="Keeling P.J."/>
            <person name="Waller R.F."/>
            <person name="Patron N.J."/>
            <person name="Cherry J.M."/>
            <person name="Stover N.A."/>
            <person name="Krieger C.J."/>
            <person name="del Toro C."/>
            <person name="Ryder H.F."/>
            <person name="Williamson S.C."/>
            <person name="Barbeau R.A."/>
            <person name="Hamilton E.P."/>
            <person name="Orias E."/>
        </authorList>
    </citation>
    <scope>NUCLEOTIDE SEQUENCE [LARGE SCALE GENOMIC DNA]</scope>
    <source>
        <strain evidence="5">SB210</strain>
    </source>
</reference>
<keyword evidence="2 4" id="KW-0812">Transmembrane</keyword>
<protein>
    <submittedName>
        <fullName evidence="4">Transmembrane protein, putative</fullName>
    </submittedName>
</protein>
<dbReference type="RefSeq" id="XP_001015033.1">
    <property type="nucleotide sequence ID" value="XM_001015033.1"/>
</dbReference>
<gene>
    <name evidence="4" type="ORF">TTHERM_00675610</name>
</gene>
<sequence>MFLLNFIIAVIGYCVLEEKPSEKQSIICCIGKFFAYQYSVFKRGFESCVNRFAADILCLLVHCAIICGLNAAFKDLFIVFQFIFLEVAFYFSEFTMRIFPYSINFKKDLLKTLCVYIFEVFMCMTPLFTGSIKVSIGITLAIHFILLISLITRNQINRKHHVLFSQAEQCLQVNLKEDINASINSNCENSVQHYVIKYANKIQLVSLSHPKASPQISPQESINNKNNNQIISKNNNQDDNNTKEVCCNQEINNKKNNQYQQNSKNLILNEILPVVSINVKSQSSEDKQLMNETREKQLTVTKSSLQPPKFKSEDEPTTRKQLHLTESPQLQYTYGNNGQIANSNHLILNGNTNTSIYQNHNIQNNYNSNNNNMNMKSISQTMIQSNHQTTVNLKCQDKFEQKKNQQQNSKNEKSSIRTRSLSFETENINIDIINTIELDADKDSNFEIISFHEQSQNLLIKTETAVFFFSLPDFKKTKSILLDKNSKYIFHQTEPYCIQYHYNPTNYQFQFTQLNLSQPKITKEDMKYNSLTMQNPKYESNDILFYSSFVSDSSTPKDILFIADGPDLITVNTESLSMENYTAKLPLDDSDKIQIQQLNKRQVVINTPHQTQLTKIVLDIPTNICCRKFTNLPMSTDMLAIENLQNQIILNNQKMSKNSCVFDINTGECMELPSSKCVNKAWFVNKMLYIIDQSKQIKIYSFSGTNFNLLPPSDNGIGCISIAFF</sequence>
<keyword evidence="2" id="KW-1133">Transmembrane helix</keyword>
<feature type="compositionally biased region" description="Low complexity" evidence="1">
    <location>
        <begin position="221"/>
        <end position="239"/>
    </location>
</feature>
<organism evidence="4 5">
    <name type="scientific">Tetrahymena thermophila (strain SB210)</name>
    <dbReference type="NCBI Taxonomy" id="312017"/>
    <lineage>
        <taxon>Eukaryota</taxon>
        <taxon>Sar</taxon>
        <taxon>Alveolata</taxon>
        <taxon>Ciliophora</taxon>
        <taxon>Intramacronucleata</taxon>
        <taxon>Oligohymenophorea</taxon>
        <taxon>Hymenostomatida</taxon>
        <taxon>Tetrahymenina</taxon>
        <taxon>Tetrahymenidae</taxon>
        <taxon>Tetrahymena</taxon>
    </lineage>
</organism>
<feature type="region of interest" description="Disordered" evidence="1">
    <location>
        <begin position="283"/>
        <end position="320"/>
    </location>
</feature>
<feature type="signal peptide" evidence="3">
    <location>
        <begin position="1"/>
        <end position="16"/>
    </location>
</feature>
<evidence type="ECO:0000313" key="5">
    <source>
        <dbReference type="Proteomes" id="UP000009168"/>
    </source>
</evidence>
<name>Q23DZ9_TETTS</name>
<accession>Q23DZ9</accession>
<evidence type="ECO:0000256" key="1">
    <source>
        <dbReference type="SAM" id="MobiDB-lite"/>
    </source>
</evidence>
<dbReference type="InParanoid" id="Q23DZ9"/>
<dbReference type="KEGG" id="tet:TTHERM_00675610"/>
<keyword evidence="3" id="KW-0732">Signal</keyword>
<dbReference type="AlphaFoldDB" id="Q23DZ9"/>
<feature type="transmembrane region" description="Helical" evidence="2">
    <location>
        <begin position="52"/>
        <end position="72"/>
    </location>
</feature>
<feature type="transmembrane region" description="Helical" evidence="2">
    <location>
        <begin position="78"/>
        <end position="96"/>
    </location>
</feature>
<evidence type="ECO:0000256" key="2">
    <source>
        <dbReference type="SAM" id="Phobius"/>
    </source>
</evidence>
<feature type="chain" id="PRO_5004201574" evidence="3">
    <location>
        <begin position="17"/>
        <end position="725"/>
    </location>
</feature>
<dbReference type="Proteomes" id="UP000009168">
    <property type="component" value="Unassembled WGS sequence"/>
</dbReference>
<evidence type="ECO:0000313" key="4">
    <source>
        <dbReference type="EMBL" id="EAR94788.1"/>
    </source>
</evidence>
<dbReference type="GeneID" id="7826425"/>
<feature type="region of interest" description="Disordered" evidence="1">
    <location>
        <begin position="213"/>
        <end position="243"/>
    </location>
</feature>
<dbReference type="HOGENOM" id="CLU_381993_0_0_1"/>
<keyword evidence="2" id="KW-0472">Membrane</keyword>